<reference evidence="2" key="1">
    <citation type="submission" date="2016-10" db="EMBL/GenBank/DDBJ databases">
        <authorList>
            <person name="Varghese N."/>
            <person name="Submissions S."/>
        </authorList>
    </citation>
    <scope>NUCLEOTIDE SEQUENCE [LARGE SCALE GENOMIC DNA]</scope>
    <source>
        <strain evidence="2">CGMCC 1.7715</strain>
    </source>
</reference>
<accession>A0A1I5N2L4</accession>
<evidence type="ECO:0000313" key="1">
    <source>
        <dbReference type="EMBL" id="SFP16003.1"/>
    </source>
</evidence>
<keyword evidence="2" id="KW-1185">Reference proteome</keyword>
<dbReference type="EMBL" id="FOWZ01000002">
    <property type="protein sequence ID" value="SFP16003.1"/>
    <property type="molecule type" value="Genomic_DNA"/>
</dbReference>
<protein>
    <recommendedName>
        <fullName evidence="3">Lipoprotein</fullName>
    </recommendedName>
</protein>
<dbReference type="STRING" id="604088.SAMN04488060_1745"/>
<dbReference type="AlphaFoldDB" id="A0A1I5N2L4"/>
<dbReference type="PROSITE" id="PS51257">
    <property type="entry name" value="PROKAR_LIPOPROTEIN"/>
    <property type="match status" value="1"/>
</dbReference>
<evidence type="ECO:0008006" key="3">
    <source>
        <dbReference type="Google" id="ProtNLM"/>
    </source>
</evidence>
<gene>
    <name evidence="1" type="ORF">SAMN04488060_1745</name>
</gene>
<sequence length="190" mass="21404">MGNNPSRRGKAELQHRLIFISCISVFAASCASLQSDSGSSSLTWNDVKTYQIEMGKDDEILARVDLQIAGKEDATYDRTWPLIAEEFCIARRADLPRDVRRMAETQSVRVSLTPLRRKHEETERSRLMSVRASWRTNKGMPEGTGLDTPSCKRFPTVGYSTSFAREVPIDLQQSVTLFGDEGLYLKVTPK</sequence>
<organism evidence="1 2">
    <name type="scientific">Qipengyuania nanhaisediminis</name>
    <dbReference type="NCBI Taxonomy" id="604088"/>
    <lineage>
        <taxon>Bacteria</taxon>
        <taxon>Pseudomonadati</taxon>
        <taxon>Pseudomonadota</taxon>
        <taxon>Alphaproteobacteria</taxon>
        <taxon>Sphingomonadales</taxon>
        <taxon>Erythrobacteraceae</taxon>
        <taxon>Qipengyuania</taxon>
    </lineage>
</organism>
<proteinExistence type="predicted"/>
<dbReference type="Proteomes" id="UP000199331">
    <property type="component" value="Unassembled WGS sequence"/>
</dbReference>
<evidence type="ECO:0000313" key="2">
    <source>
        <dbReference type="Proteomes" id="UP000199331"/>
    </source>
</evidence>
<name>A0A1I5N2L4_9SPHN</name>